<keyword evidence="2" id="KW-0812">Transmembrane</keyword>
<dbReference type="Proteomes" id="UP000660680">
    <property type="component" value="Unassembled WGS sequence"/>
</dbReference>
<keyword evidence="2" id="KW-0472">Membrane</keyword>
<evidence type="ECO:0000256" key="3">
    <source>
        <dbReference type="SAM" id="SignalP"/>
    </source>
</evidence>
<evidence type="ECO:0000256" key="1">
    <source>
        <dbReference type="SAM" id="MobiDB-lite"/>
    </source>
</evidence>
<dbReference type="NCBIfam" id="TIGR01167">
    <property type="entry name" value="LPXTG_anchor"/>
    <property type="match status" value="1"/>
</dbReference>
<name>A0A918LAX2_9PSEU</name>
<dbReference type="EMBL" id="BMRB01000001">
    <property type="protein sequence ID" value="GGS26365.1"/>
    <property type="molecule type" value="Genomic_DNA"/>
</dbReference>
<evidence type="ECO:0000256" key="2">
    <source>
        <dbReference type="SAM" id="Phobius"/>
    </source>
</evidence>
<reference evidence="4" key="2">
    <citation type="submission" date="2020-09" db="EMBL/GenBank/DDBJ databases">
        <authorList>
            <person name="Sun Q."/>
            <person name="Ohkuma M."/>
        </authorList>
    </citation>
    <scope>NUCLEOTIDE SEQUENCE</scope>
    <source>
        <strain evidence="4">JCM 3276</strain>
    </source>
</reference>
<keyword evidence="3" id="KW-0732">Signal</keyword>
<dbReference type="AlphaFoldDB" id="A0A918LAX2"/>
<reference evidence="4" key="1">
    <citation type="journal article" date="2014" name="Int. J. Syst. Evol. Microbiol.">
        <title>Complete genome sequence of Corynebacterium casei LMG S-19264T (=DSM 44701T), isolated from a smear-ripened cheese.</title>
        <authorList>
            <consortium name="US DOE Joint Genome Institute (JGI-PGF)"/>
            <person name="Walter F."/>
            <person name="Albersmeier A."/>
            <person name="Kalinowski J."/>
            <person name="Ruckert C."/>
        </authorList>
    </citation>
    <scope>NUCLEOTIDE SEQUENCE</scope>
    <source>
        <strain evidence="4">JCM 3276</strain>
    </source>
</reference>
<feature type="signal peptide" evidence="3">
    <location>
        <begin position="1"/>
        <end position="22"/>
    </location>
</feature>
<feature type="chain" id="PRO_5039344761" description="LPXTG cell wall anchor domain-containing protein" evidence="3">
    <location>
        <begin position="23"/>
        <end position="204"/>
    </location>
</feature>
<feature type="region of interest" description="Disordered" evidence="1">
    <location>
        <begin position="120"/>
        <end position="169"/>
    </location>
</feature>
<gene>
    <name evidence="4" type="ORF">GCM10010171_19820</name>
</gene>
<evidence type="ECO:0008006" key="6">
    <source>
        <dbReference type="Google" id="ProtNLM"/>
    </source>
</evidence>
<protein>
    <recommendedName>
        <fullName evidence="6">LPXTG cell wall anchor domain-containing protein</fullName>
    </recommendedName>
</protein>
<feature type="transmembrane region" description="Helical" evidence="2">
    <location>
        <begin position="176"/>
        <end position="197"/>
    </location>
</feature>
<dbReference type="RefSeq" id="WP_189209903.1">
    <property type="nucleotide sequence ID" value="NZ_BMRB01000001.1"/>
</dbReference>
<comment type="caution">
    <text evidence="4">The sequence shown here is derived from an EMBL/GenBank/DDBJ whole genome shotgun (WGS) entry which is preliminary data.</text>
</comment>
<keyword evidence="5" id="KW-1185">Reference proteome</keyword>
<feature type="compositionally biased region" description="Low complexity" evidence="1">
    <location>
        <begin position="120"/>
        <end position="164"/>
    </location>
</feature>
<evidence type="ECO:0000313" key="5">
    <source>
        <dbReference type="Proteomes" id="UP000660680"/>
    </source>
</evidence>
<evidence type="ECO:0000313" key="4">
    <source>
        <dbReference type="EMBL" id="GGS26365.1"/>
    </source>
</evidence>
<accession>A0A918LAX2</accession>
<proteinExistence type="predicted"/>
<organism evidence="4 5">
    <name type="scientific">Actinokineospora fastidiosa</name>
    <dbReference type="NCBI Taxonomy" id="1816"/>
    <lineage>
        <taxon>Bacteria</taxon>
        <taxon>Bacillati</taxon>
        <taxon>Actinomycetota</taxon>
        <taxon>Actinomycetes</taxon>
        <taxon>Pseudonocardiales</taxon>
        <taxon>Pseudonocardiaceae</taxon>
        <taxon>Actinokineospora</taxon>
    </lineage>
</organism>
<sequence length="204" mass="20843">MGKLTHLLAAATLAATATTVFAGVAAAHTPYITAECTADGTVLSVRLEAYSGGVTNTVKVTDGDTVLADEEFGTRFEDKWTVSAEVDHTFTIAVTAGDDASGKRGWTFTRTESEKACVVPTTTPTTTTAEETTTTTVAPTTETSPETTSTTRPAPSAVPTTPAPSEDELADTGASVALPLGLGALLLVGGVAALVLVRRRAGQQ</sequence>
<keyword evidence="2" id="KW-1133">Transmembrane helix</keyword>